<evidence type="ECO:0000256" key="2">
    <source>
        <dbReference type="ARBA" id="ARBA00022692"/>
    </source>
</evidence>
<keyword evidence="2" id="KW-0812">Transmembrane</keyword>
<protein>
    <submittedName>
        <fullName evidence="6">Uncharacterized protein</fullName>
    </submittedName>
</protein>
<keyword evidence="4" id="KW-1133">Transmembrane helix</keyword>
<dbReference type="PANTHER" id="PTHR47974:SF19">
    <property type="entry name" value="RECEPTOR-LIKE SERINE_THREONINE-PROTEIN KINASE"/>
    <property type="match status" value="1"/>
</dbReference>
<reference evidence="7" key="1">
    <citation type="journal article" date="2013" name="Nature">
        <title>Draft genome of the wheat A-genome progenitor Triticum urartu.</title>
        <authorList>
            <person name="Ling H.Q."/>
            <person name="Zhao S."/>
            <person name="Liu D."/>
            <person name="Wang J."/>
            <person name="Sun H."/>
            <person name="Zhang C."/>
            <person name="Fan H."/>
            <person name="Li D."/>
            <person name="Dong L."/>
            <person name="Tao Y."/>
            <person name="Gao C."/>
            <person name="Wu H."/>
            <person name="Li Y."/>
            <person name="Cui Y."/>
            <person name="Guo X."/>
            <person name="Zheng S."/>
            <person name="Wang B."/>
            <person name="Yu K."/>
            <person name="Liang Q."/>
            <person name="Yang W."/>
            <person name="Lou X."/>
            <person name="Chen J."/>
            <person name="Feng M."/>
            <person name="Jian J."/>
            <person name="Zhang X."/>
            <person name="Luo G."/>
            <person name="Jiang Y."/>
            <person name="Liu J."/>
            <person name="Wang Z."/>
            <person name="Sha Y."/>
            <person name="Zhang B."/>
            <person name="Wu H."/>
            <person name="Tang D."/>
            <person name="Shen Q."/>
            <person name="Xue P."/>
            <person name="Zou S."/>
            <person name="Wang X."/>
            <person name="Liu X."/>
            <person name="Wang F."/>
            <person name="Yang Y."/>
            <person name="An X."/>
            <person name="Dong Z."/>
            <person name="Zhang K."/>
            <person name="Zhang X."/>
            <person name="Luo M.C."/>
            <person name="Dvorak J."/>
            <person name="Tong Y."/>
            <person name="Wang J."/>
            <person name="Yang H."/>
            <person name="Li Z."/>
            <person name="Wang D."/>
            <person name="Zhang A."/>
            <person name="Wang J."/>
        </authorList>
    </citation>
    <scope>NUCLEOTIDE SEQUENCE</scope>
    <source>
        <strain evidence="7">cv. G1812</strain>
    </source>
</reference>
<dbReference type="Gramene" id="TuG1812G0700001704.01.T01">
    <property type="protein sequence ID" value="TuG1812G0700001704.01.T01.cds318262"/>
    <property type="gene ID" value="TuG1812G0700001704.01"/>
</dbReference>
<keyword evidence="5" id="KW-0472">Membrane</keyword>
<evidence type="ECO:0000256" key="4">
    <source>
        <dbReference type="ARBA" id="ARBA00022989"/>
    </source>
</evidence>
<keyword evidence="7" id="KW-1185">Reference proteome</keyword>
<dbReference type="PANTHER" id="PTHR47974">
    <property type="entry name" value="OS07G0415500 PROTEIN"/>
    <property type="match status" value="1"/>
</dbReference>
<accession>A0A8R7R1N1</accession>
<dbReference type="EnsemblPlants" id="TuG1812G0700001704.01.T01">
    <property type="protein sequence ID" value="TuG1812G0700001704.01.T01.cds318262"/>
    <property type="gene ID" value="TuG1812G0700001704.01"/>
</dbReference>
<dbReference type="Proteomes" id="UP000015106">
    <property type="component" value="Chromosome 7"/>
</dbReference>
<evidence type="ECO:0000256" key="1">
    <source>
        <dbReference type="ARBA" id="ARBA00004167"/>
    </source>
</evidence>
<evidence type="ECO:0000313" key="6">
    <source>
        <dbReference type="EnsemblPlants" id="TuG1812G0700001704.01.T01.cds318262"/>
    </source>
</evidence>
<evidence type="ECO:0000313" key="7">
    <source>
        <dbReference type="Proteomes" id="UP000015106"/>
    </source>
</evidence>
<reference evidence="6" key="3">
    <citation type="submission" date="2022-06" db="UniProtKB">
        <authorList>
            <consortium name="EnsemblPlants"/>
        </authorList>
    </citation>
    <scope>IDENTIFICATION</scope>
</reference>
<evidence type="ECO:0000256" key="5">
    <source>
        <dbReference type="ARBA" id="ARBA00023136"/>
    </source>
</evidence>
<reference evidence="6" key="2">
    <citation type="submission" date="2018-03" db="EMBL/GenBank/DDBJ databases">
        <title>The Triticum urartu genome reveals the dynamic nature of wheat genome evolution.</title>
        <authorList>
            <person name="Ling H."/>
            <person name="Ma B."/>
            <person name="Shi X."/>
            <person name="Liu H."/>
            <person name="Dong L."/>
            <person name="Sun H."/>
            <person name="Cao Y."/>
            <person name="Gao Q."/>
            <person name="Zheng S."/>
            <person name="Li Y."/>
            <person name="Yu Y."/>
            <person name="Du H."/>
            <person name="Qi M."/>
            <person name="Li Y."/>
            <person name="Yu H."/>
            <person name="Cui Y."/>
            <person name="Wang N."/>
            <person name="Chen C."/>
            <person name="Wu H."/>
            <person name="Zhao Y."/>
            <person name="Zhang J."/>
            <person name="Li Y."/>
            <person name="Zhou W."/>
            <person name="Zhang B."/>
            <person name="Hu W."/>
            <person name="Eijk M."/>
            <person name="Tang J."/>
            <person name="Witsenboer H."/>
            <person name="Zhao S."/>
            <person name="Li Z."/>
            <person name="Zhang A."/>
            <person name="Wang D."/>
            <person name="Liang C."/>
        </authorList>
    </citation>
    <scope>NUCLEOTIDE SEQUENCE [LARGE SCALE GENOMIC DNA]</scope>
    <source>
        <strain evidence="6">cv. G1812</strain>
    </source>
</reference>
<proteinExistence type="predicted"/>
<dbReference type="AlphaFoldDB" id="A0A8R7R1N1"/>
<dbReference type="GO" id="GO:0016020">
    <property type="term" value="C:membrane"/>
    <property type="evidence" value="ECO:0007669"/>
    <property type="project" value="UniProtKB-SubCell"/>
</dbReference>
<evidence type="ECO:0000256" key="3">
    <source>
        <dbReference type="ARBA" id="ARBA00022729"/>
    </source>
</evidence>
<name>A0A8R7R1N1_TRIUA</name>
<sequence length="84" mass="9595">MCLLDSWLDGYANVEQLSGACKIACWCIQDDEDHRPMMGQVVRMLEGVMDVEVPSVPRSLQNFVGMEDCLHSLDRAYHSFLFLQ</sequence>
<comment type="subcellular location">
    <subcellularLocation>
        <location evidence="1">Membrane</location>
        <topology evidence="1">Single-pass membrane protein</topology>
    </subcellularLocation>
</comment>
<keyword evidence="3" id="KW-0732">Signal</keyword>
<organism evidence="6 7">
    <name type="scientific">Triticum urartu</name>
    <name type="common">Red wild einkorn</name>
    <name type="synonym">Crithodium urartu</name>
    <dbReference type="NCBI Taxonomy" id="4572"/>
    <lineage>
        <taxon>Eukaryota</taxon>
        <taxon>Viridiplantae</taxon>
        <taxon>Streptophyta</taxon>
        <taxon>Embryophyta</taxon>
        <taxon>Tracheophyta</taxon>
        <taxon>Spermatophyta</taxon>
        <taxon>Magnoliopsida</taxon>
        <taxon>Liliopsida</taxon>
        <taxon>Poales</taxon>
        <taxon>Poaceae</taxon>
        <taxon>BOP clade</taxon>
        <taxon>Pooideae</taxon>
        <taxon>Triticodae</taxon>
        <taxon>Triticeae</taxon>
        <taxon>Triticinae</taxon>
        <taxon>Triticum</taxon>
    </lineage>
</organism>